<evidence type="ECO:0000313" key="3">
    <source>
        <dbReference type="EMBL" id="OXG31167.1"/>
    </source>
</evidence>
<dbReference type="AlphaFoldDB" id="A0A854QLJ7"/>
<dbReference type="InterPro" id="IPR046347">
    <property type="entry name" value="bZIP_sf"/>
</dbReference>
<dbReference type="PROSITE" id="PS00036">
    <property type="entry name" value="BZIP_BASIC"/>
    <property type="match status" value="1"/>
</dbReference>
<feature type="region of interest" description="Disordered" evidence="1">
    <location>
        <begin position="120"/>
        <end position="180"/>
    </location>
</feature>
<evidence type="ECO:0000256" key="1">
    <source>
        <dbReference type="SAM" id="MobiDB-lite"/>
    </source>
</evidence>
<evidence type="ECO:0000259" key="2">
    <source>
        <dbReference type="PROSITE" id="PS00036"/>
    </source>
</evidence>
<dbReference type="Proteomes" id="UP000199727">
    <property type="component" value="Unassembled WGS sequence"/>
</dbReference>
<comment type="caution">
    <text evidence="3">The sequence shown here is derived from an EMBL/GenBank/DDBJ whole genome shotgun (WGS) entry which is preliminary data.</text>
</comment>
<feature type="compositionally biased region" description="Low complexity" evidence="1">
    <location>
        <begin position="161"/>
        <end position="179"/>
    </location>
</feature>
<dbReference type="EMBL" id="AMKT01000003">
    <property type="protein sequence ID" value="OXG31167.1"/>
    <property type="molecule type" value="Genomic_DNA"/>
</dbReference>
<evidence type="ECO:0000313" key="4">
    <source>
        <dbReference type="Proteomes" id="UP000199727"/>
    </source>
</evidence>
<feature type="compositionally biased region" description="Polar residues" evidence="1">
    <location>
        <begin position="209"/>
        <end position="225"/>
    </location>
</feature>
<dbReference type="Gene3D" id="1.20.5.170">
    <property type="match status" value="1"/>
</dbReference>
<protein>
    <recommendedName>
        <fullName evidence="2">BZIP domain-containing protein</fullName>
    </recommendedName>
</protein>
<gene>
    <name evidence="3" type="ORF">C361_00053</name>
</gene>
<reference evidence="3 4" key="1">
    <citation type="submission" date="2017-06" db="EMBL/GenBank/DDBJ databases">
        <title>Global population genomics of the pathogenic fungus Cryptococcus neoformans var. grubii.</title>
        <authorList>
            <person name="Cuomo C."/>
            <person name="Litvintseva A."/>
            <person name="Chen Y."/>
            <person name="Young S."/>
            <person name="Zeng Q."/>
            <person name="Chapman S."/>
            <person name="Gujja S."/>
            <person name="Saif S."/>
            <person name="Birren B."/>
        </authorList>
    </citation>
    <scope>NUCLEOTIDE SEQUENCE [LARGE SCALE GENOMIC DNA]</scope>
    <source>
        <strain evidence="3 4">Tu259-1</strain>
    </source>
</reference>
<name>A0A854QLJ7_CRYNE</name>
<proteinExistence type="predicted"/>
<feature type="domain" description="BZIP" evidence="2">
    <location>
        <begin position="255"/>
        <end position="269"/>
    </location>
</feature>
<dbReference type="GO" id="GO:0003700">
    <property type="term" value="F:DNA-binding transcription factor activity"/>
    <property type="evidence" value="ECO:0007669"/>
    <property type="project" value="InterPro"/>
</dbReference>
<organism evidence="3 4">
    <name type="scientific">Cryptococcus neoformans Tu259-1</name>
    <dbReference type="NCBI Taxonomy" id="1230072"/>
    <lineage>
        <taxon>Eukaryota</taxon>
        <taxon>Fungi</taxon>
        <taxon>Dikarya</taxon>
        <taxon>Basidiomycota</taxon>
        <taxon>Agaricomycotina</taxon>
        <taxon>Tremellomycetes</taxon>
        <taxon>Tremellales</taxon>
        <taxon>Cryptococcaceae</taxon>
        <taxon>Cryptococcus</taxon>
        <taxon>Cryptococcus neoformans species complex</taxon>
    </lineage>
</organism>
<dbReference type="OrthoDB" id="2576231at2759"/>
<dbReference type="SUPFAM" id="SSF57959">
    <property type="entry name" value="Leucine zipper domain"/>
    <property type="match status" value="1"/>
</dbReference>
<dbReference type="InterPro" id="IPR004827">
    <property type="entry name" value="bZIP"/>
</dbReference>
<accession>A0A854QLJ7</accession>
<feature type="region of interest" description="Disordered" evidence="1">
    <location>
        <begin position="208"/>
        <end position="270"/>
    </location>
</feature>
<feature type="region of interest" description="Disordered" evidence="1">
    <location>
        <begin position="337"/>
        <end position="363"/>
    </location>
</feature>
<feature type="region of interest" description="Disordered" evidence="1">
    <location>
        <begin position="51"/>
        <end position="82"/>
    </location>
</feature>
<sequence>MESAQTSSASATNPAAASSIASLLYHDGPAHEADNHGLIDYLQSHGDYANDINHYHAQPSHGHGHSQRSPSPPDPSIPIPSSLNRLANTALAHYVPPALPPLPGAIDQAAVAAAIDYGDRGEMGGKRRKLPHQRAGWADMENSQNKKRRTRKSEDAPHLVGSNAGGSASPAGSQRASAGVQGEVQIPAGQDLSSLTELSRMALEGVTGDTLQTQEVQEPKPQQATHEIDPTLASVHEPRPAPPPEPPISNEKLSRAEQNKRAQQAFRRRREEHMKRLEAESAQLQVVLKQCQEKDLIIKDLVLGQQTDRIRIAALESLIKHFAPHVNIPLLTPEGDLNIPEDPIATSGPSGDDSVADVGERRSDRELERAFDVLERQSREVAKVNFKL</sequence>